<proteinExistence type="predicted"/>
<accession>A0A8D8IAV0</accession>
<dbReference type="AlphaFoldDB" id="A0A8D8IAV0"/>
<dbReference type="EMBL" id="HBUE01346016">
    <property type="protein sequence ID" value="CAG6600771.1"/>
    <property type="molecule type" value="Transcribed_RNA"/>
</dbReference>
<feature type="region of interest" description="Disordered" evidence="1">
    <location>
        <begin position="70"/>
        <end position="107"/>
    </location>
</feature>
<reference evidence="2" key="1">
    <citation type="submission" date="2021-05" db="EMBL/GenBank/DDBJ databases">
        <authorList>
            <person name="Alioto T."/>
            <person name="Alioto T."/>
            <person name="Gomez Garrido J."/>
        </authorList>
    </citation>
    <scope>NUCLEOTIDE SEQUENCE</scope>
</reference>
<protein>
    <submittedName>
        <fullName evidence="2">(northern house mosquito) hypothetical protein</fullName>
    </submittedName>
</protein>
<feature type="compositionally biased region" description="Basic residues" evidence="1">
    <location>
        <begin position="1"/>
        <end position="10"/>
    </location>
</feature>
<dbReference type="EMBL" id="HBUE01239037">
    <property type="protein sequence ID" value="CAG6548547.1"/>
    <property type="molecule type" value="Transcribed_RNA"/>
</dbReference>
<name>A0A8D8IAV0_CULPI</name>
<organism evidence="2">
    <name type="scientific">Culex pipiens</name>
    <name type="common">House mosquito</name>
    <dbReference type="NCBI Taxonomy" id="7175"/>
    <lineage>
        <taxon>Eukaryota</taxon>
        <taxon>Metazoa</taxon>
        <taxon>Ecdysozoa</taxon>
        <taxon>Arthropoda</taxon>
        <taxon>Hexapoda</taxon>
        <taxon>Insecta</taxon>
        <taxon>Pterygota</taxon>
        <taxon>Neoptera</taxon>
        <taxon>Endopterygota</taxon>
        <taxon>Diptera</taxon>
        <taxon>Nematocera</taxon>
        <taxon>Culicoidea</taxon>
        <taxon>Culicidae</taxon>
        <taxon>Culicinae</taxon>
        <taxon>Culicini</taxon>
        <taxon>Culex</taxon>
        <taxon>Culex</taxon>
    </lineage>
</organism>
<sequence length="107" mass="11562">MVHLRLRHRSCPGTGQTKRFRPSVNNHPPIHSPGNQTIQVNHSNEQLLTTQEGTNRHSIPCSGLVRRFGAQKAGGPCGPPEKARGDSALAQDIRPRQGHGTGCDTAD</sequence>
<evidence type="ECO:0000313" key="2">
    <source>
        <dbReference type="EMBL" id="CAG6548547.1"/>
    </source>
</evidence>
<evidence type="ECO:0000256" key="1">
    <source>
        <dbReference type="SAM" id="MobiDB-lite"/>
    </source>
</evidence>
<feature type="region of interest" description="Disordered" evidence="1">
    <location>
        <begin position="1"/>
        <end position="37"/>
    </location>
</feature>